<comment type="caution">
    <text evidence="1">The sequence shown here is derived from an EMBL/GenBank/DDBJ whole genome shotgun (WGS) entry which is preliminary data.</text>
</comment>
<sequence length="148" mass="17262">MKKMQRNGAWAPKDLRNKSPLLLQMNPVYKKVPVLLHNGKPICESLIAVEFWSDFADKKAYRSGRKTWTEKGEEKEAAKNDFIEFIESLKLLEGELGDKPYFEEEECPKLIAWCKRCMQKESVSKSLADPQKIYIFMAELRKKFGLDQ</sequence>
<protein>
    <submittedName>
        <fullName evidence="1">Uncharacterized protein</fullName>
    </submittedName>
</protein>
<name>A0ACC0TQ84_POPTR</name>
<proteinExistence type="predicted"/>
<gene>
    <name evidence="1" type="ORF">POPTR_001G436466v4</name>
</gene>
<keyword evidence="2" id="KW-1185">Reference proteome</keyword>
<organism evidence="1 2">
    <name type="scientific">Populus trichocarpa</name>
    <name type="common">Western balsam poplar</name>
    <name type="synonym">Populus balsamifera subsp. trichocarpa</name>
    <dbReference type="NCBI Taxonomy" id="3694"/>
    <lineage>
        <taxon>Eukaryota</taxon>
        <taxon>Viridiplantae</taxon>
        <taxon>Streptophyta</taxon>
        <taxon>Embryophyta</taxon>
        <taxon>Tracheophyta</taxon>
        <taxon>Spermatophyta</taxon>
        <taxon>Magnoliopsida</taxon>
        <taxon>eudicotyledons</taxon>
        <taxon>Gunneridae</taxon>
        <taxon>Pentapetalae</taxon>
        <taxon>rosids</taxon>
        <taxon>fabids</taxon>
        <taxon>Malpighiales</taxon>
        <taxon>Salicaceae</taxon>
        <taxon>Saliceae</taxon>
        <taxon>Populus</taxon>
    </lineage>
</organism>
<reference evidence="1 2" key="1">
    <citation type="journal article" date="2006" name="Science">
        <title>The genome of black cottonwood, Populus trichocarpa (Torr. &amp; Gray).</title>
        <authorList>
            <person name="Tuskan G.A."/>
            <person name="Difazio S."/>
            <person name="Jansson S."/>
            <person name="Bohlmann J."/>
            <person name="Grigoriev I."/>
            <person name="Hellsten U."/>
            <person name="Putnam N."/>
            <person name="Ralph S."/>
            <person name="Rombauts S."/>
            <person name="Salamov A."/>
            <person name="Schein J."/>
            <person name="Sterck L."/>
            <person name="Aerts A."/>
            <person name="Bhalerao R.R."/>
            <person name="Bhalerao R.P."/>
            <person name="Blaudez D."/>
            <person name="Boerjan W."/>
            <person name="Brun A."/>
            <person name="Brunner A."/>
            <person name="Busov V."/>
            <person name="Campbell M."/>
            <person name="Carlson J."/>
            <person name="Chalot M."/>
            <person name="Chapman J."/>
            <person name="Chen G.L."/>
            <person name="Cooper D."/>
            <person name="Coutinho P.M."/>
            <person name="Couturier J."/>
            <person name="Covert S."/>
            <person name="Cronk Q."/>
            <person name="Cunningham R."/>
            <person name="Davis J."/>
            <person name="Degroeve S."/>
            <person name="Dejardin A."/>
            <person name="Depamphilis C."/>
            <person name="Detter J."/>
            <person name="Dirks B."/>
            <person name="Dubchak I."/>
            <person name="Duplessis S."/>
            <person name="Ehlting J."/>
            <person name="Ellis B."/>
            <person name="Gendler K."/>
            <person name="Goodstein D."/>
            <person name="Gribskov M."/>
            <person name="Grimwood J."/>
            <person name="Groover A."/>
            <person name="Gunter L."/>
            <person name="Hamberger B."/>
            <person name="Heinze B."/>
            <person name="Helariutta Y."/>
            <person name="Henrissat B."/>
            <person name="Holligan D."/>
            <person name="Holt R."/>
            <person name="Huang W."/>
            <person name="Islam-Faridi N."/>
            <person name="Jones S."/>
            <person name="Jones-Rhoades M."/>
            <person name="Jorgensen R."/>
            <person name="Joshi C."/>
            <person name="Kangasjarvi J."/>
            <person name="Karlsson J."/>
            <person name="Kelleher C."/>
            <person name="Kirkpatrick R."/>
            <person name="Kirst M."/>
            <person name="Kohler A."/>
            <person name="Kalluri U."/>
            <person name="Larimer F."/>
            <person name="Leebens-Mack J."/>
            <person name="Leple J.C."/>
            <person name="Locascio P."/>
            <person name="Lou Y."/>
            <person name="Lucas S."/>
            <person name="Martin F."/>
            <person name="Montanini B."/>
            <person name="Napoli C."/>
            <person name="Nelson D.R."/>
            <person name="Nelson C."/>
            <person name="Nieminen K."/>
            <person name="Nilsson O."/>
            <person name="Pereda V."/>
            <person name="Peter G."/>
            <person name="Philippe R."/>
            <person name="Pilate G."/>
            <person name="Poliakov A."/>
            <person name="Razumovskaya J."/>
            <person name="Richardson P."/>
            <person name="Rinaldi C."/>
            <person name="Ritland K."/>
            <person name="Rouze P."/>
            <person name="Ryaboy D."/>
            <person name="Schmutz J."/>
            <person name="Schrader J."/>
            <person name="Segerman B."/>
            <person name="Shin H."/>
            <person name="Siddiqui A."/>
            <person name="Sterky F."/>
            <person name="Terry A."/>
            <person name="Tsai C.J."/>
            <person name="Uberbacher E."/>
            <person name="Unneberg P."/>
            <person name="Vahala J."/>
            <person name="Wall K."/>
            <person name="Wessler S."/>
            <person name="Yang G."/>
            <person name="Yin T."/>
            <person name="Douglas C."/>
            <person name="Marra M."/>
            <person name="Sandberg G."/>
            <person name="Van de Peer Y."/>
            <person name="Rokhsar D."/>
        </authorList>
    </citation>
    <scope>NUCLEOTIDE SEQUENCE [LARGE SCALE GENOMIC DNA]</scope>
    <source>
        <strain evidence="2">cv. Nisqually</strain>
    </source>
</reference>
<evidence type="ECO:0000313" key="2">
    <source>
        <dbReference type="Proteomes" id="UP000006729"/>
    </source>
</evidence>
<evidence type="ECO:0000313" key="1">
    <source>
        <dbReference type="EMBL" id="KAI9403510.1"/>
    </source>
</evidence>
<dbReference type="Proteomes" id="UP000006729">
    <property type="component" value="Chromosome 1"/>
</dbReference>
<dbReference type="EMBL" id="CM009290">
    <property type="protein sequence ID" value="KAI9403510.1"/>
    <property type="molecule type" value="Genomic_DNA"/>
</dbReference>
<accession>A0ACC0TQ84</accession>